<keyword evidence="1" id="KW-1133">Transmembrane helix</keyword>
<evidence type="ECO:0000313" key="2">
    <source>
        <dbReference type="EMBL" id="UYP44065.1"/>
    </source>
</evidence>
<feature type="transmembrane region" description="Helical" evidence="1">
    <location>
        <begin position="6"/>
        <end position="24"/>
    </location>
</feature>
<protein>
    <submittedName>
        <fullName evidence="2">Uncharacterized protein</fullName>
    </submittedName>
</protein>
<keyword evidence="1" id="KW-0472">Membrane</keyword>
<feature type="transmembrane region" description="Helical" evidence="1">
    <location>
        <begin position="70"/>
        <end position="91"/>
    </location>
</feature>
<organism evidence="2 3">
    <name type="scientific">Candidatus Lokiarchaeum ossiferum</name>
    <dbReference type="NCBI Taxonomy" id="2951803"/>
    <lineage>
        <taxon>Archaea</taxon>
        <taxon>Promethearchaeati</taxon>
        <taxon>Promethearchaeota</taxon>
        <taxon>Promethearchaeia</taxon>
        <taxon>Promethearchaeales</taxon>
        <taxon>Promethearchaeaceae</taxon>
        <taxon>Candidatus Lokiarchaeum</taxon>
    </lineage>
</organism>
<keyword evidence="1" id="KW-0812">Transmembrane</keyword>
<accession>A0ABY6HKL3</accession>
<evidence type="ECO:0000256" key="1">
    <source>
        <dbReference type="SAM" id="Phobius"/>
    </source>
</evidence>
<gene>
    <name evidence="2" type="ORF">NEF87_000350</name>
</gene>
<sequence>MSSMTFLFVVLVLIGIAASSLNIYHFLKRRSESNEDSKKIQTYFIIYHMFFIIAIIFLFISDFADESFTSYSLVIAITMSSSLLAATFAIQAHLEYNIKIARIIVLSGFTLGLILMMIEIITDIEFQIIILIINGIITVISIGFLIYYLIKAPLSPLFGFLISQILTIIFHSSGILNENGRALLYIILSIIMYLGYKNKYSFIEKIKK</sequence>
<proteinExistence type="predicted"/>
<dbReference type="Proteomes" id="UP001208689">
    <property type="component" value="Chromosome"/>
</dbReference>
<keyword evidence="3" id="KW-1185">Reference proteome</keyword>
<feature type="transmembrane region" description="Helical" evidence="1">
    <location>
        <begin position="103"/>
        <end position="122"/>
    </location>
</feature>
<evidence type="ECO:0000313" key="3">
    <source>
        <dbReference type="Proteomes" id="UP001208689"/>
    </source>
</evidence>
<feature type="transmembrane region" description="Helical" evidence="1">
    <location>
        <begin position="157"/>
        <end position="176"/>
    </location>
</feature>
<feature type="transmembrane region" description="Helical" evidence="1">
    <location>
        <begin position="128"/>
        <end position="150"/>
    </location>
</feature>
<name>A0ABY6HKL3_9ARCH</name>
<reference evidence="2" key="1">
    <citation type="submission" date="2022-09" db="EMBL/GenBank/DDBJ databases">
        <title>Actin cytoskeleton and complex cell architecture in an #Asgard archaeon.</title>
        <authorList>
            <person name="Ponce Toledo R.I."/>
            <person name="Schleper C."/>
            <person name="Rodrigues Oliveira T."/>
            <person name="Wollweber F."/>
            <person name="Xu J."/>
            <person name="Rittmann S."/>
            <person name="Klingl A."/>
            <person name="Pilhofer M."/>
        </authorList>
    </citation>
    <scope>NUCLEOTIDE SEQUENCE</scope>
    <source>
        <strain evidence="2">B-35</strain>
    </source>
</reference>
<dbReference type="EMBL" id="CP104013">
    <property type="protein sequence ID" value="UYP44065.1"/>
    <property type="molecule type" value="Genomic_DNA"/>
</dbReference>
<feature type="transmembrane region" description="Helical" evidence="1">
    <location>
        <begin position="182"/>
        <end position="198"/>
    </location>
</feature>
<feature type="transmembrane region" description="Helical" evidence="1">
    <location>
        <begin position="44"/>
        <end position="64"/>
    </location>
</feature>